<keyword evidence="3" id="KW-0288">FMN</keyword>
<feature type="domain" description="Flavodoxin-like" evidence="6">
    <location>
        <begin position="55"/>
        <end position="192"/>
    </location>
</feature>
<dbReference type="PROSITE" id="PS51384">
    <property type="entry name" value="FAD_FR"/>
    <property type="match status" value="1"/>
</dbReference>
<evidence type="ECO:0000313" key="8">
    <source>
        <dbReference type="EMBL" id="MFD2602163.1"/>
    </source>
</evidence>
<evidence type="ECO:0000256" key="4">
    <source>
        <dbReference type="ARBA" id="ARBA00022857"/>
    </source>
</evidence>
<dbReference type="Proteomes" id="UP001597480">
    <property type="component" value="Unassembled WGS sequence"/>
</dbReference>
<comment type="caution">
    <text evidence="8">The sequence shown here is derived from an EMBL/GenBank/DDBJ whole genome shotgun (WGS) entry which is preliminary data.</text>
</comment>
<feature type="domain" description="FAD-binding FR-type" evidence="7">
    <location>
        <begin position="218"/>
        <end position="418"/>
    </location>
</feature>
<dbReference type="InterPro" id="IPR039261">
    <property type="entry name" value="FNR_nucleotide-bd"/>
</dbReference>
<evidence type="ECO:0000256" key="1">
    <source>
        <dbReference type="ARBA" id="ARBA00001917"/>
    </source>
</evidence>
<keyword evidence="5" id="KW-0028">Amino-acid biosynthesis</keyword>
<dbReference type="PROSITE" id="PS50902">
    <property type="entry name" value="FLAVODOXIN_LIKE"/>
    <property type="match status" value="1"/>
</dbReference>
<dbReference type="SUPFAM" id="SSF52343">
    <property type="entry name" value="Ferredoxin reductase-like, C-terminal NADP-linked domain"/>
    <property type="match status" value="1"/>
</dbReference>
<reference evidence="9" key="1">
    <citation type="journal article" date="2019" name="Int. J. Syst. Evol. Microbiol.">
        <title>The Global Catalogue of Microorganisms (GCM) 10K type strain sequencing project: providing services to taxonomists for standard genome sequencing and annotation.</title>
        <authorList>
            <consortium name="The Broad Institute Genomics Platform"/>
            <consortium name="The Broad Institute Genome Sequencing Center for Infectious Disease"/>
            <person name="Wu L."/>
            <person name="Ma J."/>
        </authorList>
    </citation>
    <scope>NUCLEOTIDE SEQUENCE [LARGE SCALE GENOMIC DNA]</scope>
    <source>
        <strain evidence="9">KCTC 42107</strain>
    </source>
</reference>
<keyword evidence="2" id="KW-0285">Flavoprotein</keyword>
<dbReference type="InterPro" id="IPR029039">
    <property type="entry name" value="Flavoprotein-like_sf"/>
</dbReference>
<dbReference type="SUPFAM" id="SSF52218">
    <property type="entry name" value="Flavoproteins"/>
    <property type="match status" value="1"/>
</dbReference>
<dbReference type="InterPro" id="IPR001709">
    <property type="entry name" value="Flavoprot_Pyr_Nucl_cyt_Rdtase"/>
</dbReference>
<accession>A0ABW5NTU1</accession>
<sequence>MLSESKYALLKELVKDASNEELIFSKGYIAGFLDGNHQSKSSVAITESQAITVKPVIIYGTETGNSKKVASTLLAGLKKKKINSKVIDVFQYDVEKLKKESLALFVISTQGEGEFPQNAQKFYESLQLQEVNLQNLTYAVLGLGDSSYPLYNNAAVLLDKILEERGATRLLPLVKADVDYSDLANKWEVDLFSKFLDVANHQRVLSAEKTQQSDQGHKKLYTGVITHKVILNDIGSNKQTYHIEITPDEEVLYEPGDALGIYPKNDITVVDSILSILKIESELQIKIDTETKSANDWFIDRNVLGLSKRSVGLIGELFGVSFPDDVADLEYLLAGVEIPEEFSIESLVKLLLPIAPRLYSISSSAEAHDGQVHLTVNLNTFDANGATKHGLASGYLADYPVGSAISFYIHKNNNFRLPPEDKDIIMIGPGTGIAPFRSFIAERDSVGAQGRNWLFFGEQHFVHDFYYQTEVQDWLASGILTRLETAFSRDQQQKIYVQDRIREKGEELNQWIEDGAIIYICGQKAPMSIDVIQAITEVVSTQRKISFEQAKEIVSTLIDEGRLLKDVY</sequence>
<evidence type="ECO:0000256" key="3">
    <source>
        <dbReference type="ARBA" id="ARBA00022643"/>
    </source>
</evidence>
<dbReference type="InterPro" id="IPR001094">
    <property type="entry name" value="Flavdoxin-like"/>
</dbReference>
<evidence type="ECO:0000313" key="9">
    <source>
        <dbReference type="Proteomes" id="UP001597480"/>
    </source>
</evidence>
<dbReference type="InterPro" id="IPR017938">
    <property type="entry name" value="Riboflavin_synthase-like_b-brl"/>
</dbReference>
<dbReference type="Gene3D" id="3.40.50.80">
    <property type="entry name" value="Nucleotide-binding domain of ferredoxin-NADP reductase (FNR) module"/>
    <property type="match status" value="1"/>
</dbReference>
<dbReference type="Pfam" id="PF00667">
    <property type="entry name" value="FAD_binding_1"/>
    <property type="match status" value="1"/>
</dbReference>
<protein>
    <submittedName>
        <fullName evidence="8">Sulfite reductase flavoprotein subunit alpha</fullName>
    </submittedName>
</protein>
<keyword evidence="5" id="KW-0198">Cysteine biosynthesis</keyword>
<dbReference type="PANTHER" id="PTHR19384:SF128">
    <property type="entry name" value="NADPH OXIDOREDUCTASE A"/>
    <property type="match status" value="1"/>
</dbReference>
<dbReference type="PRINTS" id="PR00369">
    <property type="entry name" value="FLAVODOXIN"/>
</dbReference>
<dbReference type="InterPro" id="IPR017927">
    <property type="entry name" value="FAD-bd_FR_type"/>
</dbReference>
<dbReference type="Gene3D" id="2.40.30.10">
    <property type="entry name" value="Translation factors"/>
    <property type="match status" value="2"/>
</dbReference>
<dbReference type="Pfam" id="PF00258">
    <property type="entry name" value="Flavodoxin_1"/>
    <property type="match status" value="1"/>
</dbReference>
<keyword evidence="4" id="KW-0521">NADP</keyword>
<comment type="cofactor">
    <cofactor evidence="1">
        <name>FMN</name>
        <dbReference type="ChEBI" id="CHEBI:58210"/>
    </cofactor>
</comment>
<proteinExistence type="predicted"/>
<evidence type="ECO:0000256" key="5">
    <source>
        <dbReference type="ARBA" id="ARBA00023192"/>
    </source>
</evidence>
<dbReference type="RefSeq" id="WP_379820653.1">
    <property type="nucleotide sequence ID" value="NZ_JBHUMD010000013.1"/>
</dbReference>
<keyword evidence="9" id="KW-1185">Reference proteome</keyword>
<evidence type="ECO:0000259" key="6">
    <source>
        <dbReference type="PROSITE" id="PS50902"/>
    </source>
</evidence>
<dbReference type="Pfam" id="PF00175">
    <property type="entry name" value="NAD_binding_1"/>
    <property type="match status" value="1"/>
</dbReference>
<evidence type="ECO:0000256" key="2">
    <source>
        <dbReference type="ARBA" id="ARBA00022630"/>
    </source>
</evidence>
<dbReference type="InterPro" id="IPR008254">
    <property type="entry name" value="Flavodoxin/NO_synth"/>
</dbReference>
<dbReference type="PANTHER" id="PTHR19384">
    <property type="entry name" value="NITRIC OXIDE SYNTHASE-RELATED"/>
    <property type="match status" value="1"/>
</dbReference>
<evidence type="ECO:0000259" key="7">
    <source>
        <dbReference type="PROSITE" id="PS51384"/>
    </source>
</evidence>
<dbReference type="InterPro" id="IPR001433">
    <property type="entry name" value="OxRdtase_FAD/NAD-bd"/>
</dbReference>
<dbReference type="PRINTS" id="PR00371">
    <property type="entry name" value="FPNCR"/>
</dbReference>
<dbReference type="Gene3D" id="3.40.50.360">
    <property type="match status" value="1"/>
</dbReference>
<name>A0ABW5NTU1_9FLAO</name>
<dbReference type="InterPro" id="IPR003097">
    <property type="entry name" value="CysJ-like_FAD-binding"/>
</dbReference>
<dbReference type="SUPFAM" id="SSF63380">
    <property type="entry name" value="Riboflavin synthase domain-like"/>
    <property type="match status" value="1"/>
</dbReference>
<gene>
    <name evidence="8" type="ORF">ACFSR3_08845</name>
</gene>
<dbReference type="EMBL" id="JBHUMD010000013">
    <property type="protein sequence ID" value="MFD2602163.1"/>
    <property type="molecule type" value="Genomic_DNA"/>
</dbReference>
<organism evidence="8 9">
    <name type="scientific">Flavobacterium suzhouense</name>
    <dbReference type="NCBI Taxonomy" id="1529638"/>
    <lineage>
        <taxon>Bacteria</taxon>
        <taxon>Pseudomonadati</taxon>
        <taxon>Bacteroidota</taxon>
        <taxon>Flavobacteriia</taxon>
        <taxon>Flavobacteriales</taxon>
        <taxon>Flavobacteriaceae</taxon>
        <taxon>Flavobacterium</taxon>
    </lineage>
</organism>